<proteinExistence type="predicted"/>
<evidence type="ECO:0000256" key="1">
    <source>
        <dbReference type="ARBA" id="ARBA00004123"/>
    </source>
</evidence>
<keyword evidence="3" id="KW-0238">DNA-binding</keyword>
<feature type="region of interest" description="Disordered" evidence="6">
    <location>
        <begin position="18"/>
        <end position="253"/>
    </location>
</feature>
<evidence type="ECO:0000256" key="5">
    <source>
        <dbReference type="ARBA" id="ARBA00023242"/>
    </source>
</evidence>
<accession>G7NHU0</accession>
<feature type="compositionally biased region" description="Pro residues" evidence="6">
    <location>
        <begin position="160"/>
        <end position="171"/>
    </location>
</feature>
<dbReference type="PANTHER" id="PTHR11969:SF99">
    <property type="entry name" value="MAX-BINDING PROTEIN MNT"/>
    <property type="match status" value="1"/>
</dbReference>
<evidence type="ECO:0008006" key="8">
    <source>
        <dbReference type="Google" id="ProtNLM"/>
    </source>
</evidence>
<keyword evidence="4" id="KW-0804">Transcription</keyword>
<keyword evidence="2" id="KW-0805">Transcription regulation</keyword>
<feature type="compositionally biased region" description="Pro residues" evidence="6">
    <location>
        <begin position="99"/>
        <end position="118"/>
    </location>
</feature>
<evidence type="ECO:0000256" key="3">
    <source>
        <dbReference type="ARBA" id="ARBA00023125"/>
    </source>
</evidence>
<sequence length="547" mass="58145">MSIETLLEAARFLEWQAQQQQRAREEQERLRLEREREQEQKKANSLARLAHALPVEEPRIEAPPLPLSPPAPPPAPPPPLATPAPLTVIPIPVVTNSPQPLPPPPPLPPAAQPLPLAPRQPALVSTPGLSIKEPAPLPSRPQVPTPAPLLPDSKTTIPPTGSPKPLQPLPTPILTIAPHPGVQPQLAPQQPPPPTLGTLKLAPAEEVKSSEQKKRPGGMGHLEVHNKLEKNRQSLKRKEKEYEHEMERLAREKIATQQRLAELKHELSQWMDVLEIDRVLRQTGQPEDDQASTSTASEGEDNIDEDMEEDRAGLGPPKLSHRPQPELLKSALPPPSTTPAPAPPHPPPHPHSVALPPAHLPVQQPQPQHKTPLPAPPPPPAAPAQTLVPAPAHLVATAGGGSTVIAHTATTHASVIQTVNHVLQGPGGKHIAHIAPSAPSPAVQLAPATPPIGHITVHPATLNHVAHLGSQLPLYPQPPVAVSHIAHTLSHQQVNGTAGLGPPATVMAKPAVGAQVVHHPQLVGQTVLNPVTMVTMPSFPVSTLKLA</sequence>
<protein>
    <recommendedName>
        <fullName evidence="8">MAX network transcriptional repressor</fullName>
    </recommendedName>
</protein>
<evidence type="ECO:0000256" key="2">
    <source>
        <dbReference type="ARBA" id="ARBA00023015"/>
    </source>
</evidence>
<dbReference type="GO" id="GO:0005634">
    <property type="term" value="C:nucleus"/>
    <property type="evidence" value="ECO:0007669"/>
    <property type="project" value="UniProtKB-SubCell"/>
</dbReference>
<dbReference type="EMBL" id="CM001268">
    <property type="protein sequence ID" value="EHH24357.1"/>
    <property type="molecule type" value="Genomic_DNA"/>
</dbReference>
<evidence type="ECO:0000256" key="6">
    <source>
        <dbReference type="SAM" id="MobiDB-lite"/>
    </source>
</evidence>
<reference evidence="7" key="1">
    <citation type="journal article" date="2011" name="Nat. Biotechnol.">
        <title>Genome sequencing and comparison of two nonhuman primate animal models, the cynomolgus and Chinese rhesus macaques.</title>
        <authorList>
            <person name="Yan G."/>
            <person name="Zhang G."/>
            <person name="Fang X."/>
            <person name="Zhang Y."/>
            <person name="Li C."/>
            <person name="Ling F."/>
            <person name="Cooper D.N."/>
            <person name="Li Q."/>
            <person name="Li Y."/>
            <person name="van Gool A.J."/>
            <person name="Du H."/>
            <person name="Chen J."/>
            <person name="Chen R."/>
            <person name="Zhang P."/>
            <person name="Huang Z."/>
            <person name="Thompson J.R."/>
            <person name="Meng Y."/>
            <person name="Bai Y."/>
            <person name="Wang J."/>
            <person name="Zhuo M."/>
            <person name="Wang T."/>
            <person name="Huang Y."/>
            <person name="Wei L."/>
            <person name="Li J."/>
            <person name="Wang Z."/>
            <person name="Hu H."/>
            <person name="Yang P."/>
            <person name="Le L."/>
            <person name="Stenson P.D."/>
            <person name="Li B."/>
            <person name="Liu X."/>
            <person name="Ball E.V."/>
            <person name="An N."/>
            <person name="Huang Q."/>
            <person name="Zhang Y."/>
            <person name="Fan W."/>
            <person name="Zhang X."/>
            <person name="Li Y."/>
            <person name="Wang W."/>
            <person name="Katze M.G."/>
            <person name="Su B."/>
            <person name="Nielsen R."/>
            <person name="Yang H."/>
            <person name="Wang J."/>
            <person name="Wang X."/>
            <person name="Wang J."/>
        </authorList>
    </citation>
    <scope>NUCLEOTIDE SEQUENCE [LARGE SCALE GENOMIC DNA]</scope>
    <source>
        <strain evidence="7">CR-5</strain>
    </source>
</reference>
<evidence type="ECO:0000256" key="4">
    <source>
        <dbReference type="ARBA" id="ARBA00023163"/>
    </source>
</evidence>
<dbReference type="Proteomes" id="UP000013456">
    <property type="component" value="Chromosome 16"/>
</dbReference>
<name>G7NHU0_MACMU</name>
<feature type="compositionally biased region" description="Basic and acidic residues" evidence="6">
    <location>
        <begin position="203"/>
        <end position="214"/>
    </location>
</feature>
<dbReference type="PANTHER" id="PTHR11969">
    <property type="entry name" value="MAX DIMERIZATION, MAD"/>
    <property type="match status" value="1"/>
</dbReference>
<feature type="compositionally biased region" description="Low complexity" evidence="6">
    <location>
        <begin position="351"/>
        <end position="372"/>
    </location>
</feature>
<feature type="compositionally biased region" description="Basic and acidic residues" evidence="6">
    <location>
        <begin position="22"/>
        <end position="42"/>
    </location>
</feature>
<feature type="region of interest" description="Disordered" evidence="6">
    <location>
        <begin position="281"/>
        <end position="386"/>
    </location>
</feature>
<feature type="compositionally biased region" description="Pro residues" evidence="6">
    <location>
        <begin position="373"/>
        <end position="382"/>
    </location>
</feature>
<dbReference type="AlphaFoldDB" id="G7NHU0"/>
<feature type="compositionally biased region" description="Pro residues" evidence="6">
    <location>
        <begin position="61"/>
        <end position="82"/>
    </location>
</feature>
<dbReference type="GO" id="GO:0003677">
    <property type="term" value="F:DNA binding"/>
    <property type="evidence" value="ECO:0007669"/>
    <property type="project" value="UniProtKB-KW"/>
</dbReference>
<organism evidence="7">
    <name type="scientific">Macaca mulatta</name>
    <name type="common">Rhesus macaque</name>
    <dbReference type="NCBI Taxonomy" id="9544"/>
    <lineage>
        <taxon>Eukaryota</taxon>
        <taxon>Metazoa</taxon>
        <taxon>Chordata</taxon>
        <taxon>Craniata</taxon>
        <taxon>Vertebrata</taxon>
        <taxon>Euteleostomi</taxon>
        <taxon>Mammalia</taxon>
        <taxon>Eutheria</taxon>
        <taxon>Euarchontoglires</taxon>
        <taxon>Primates</taxon>
        <taxon>Haplorrhini</taxon>
        <taxon>Catarrhini</taxon>
        <taxon>Cercopithecidae</taxon>
        <taxon>Cercopithecinae</taxon>
        <taxon>Macaca</taxon>
    </lineage>
</organism>
<keyword evidence="5" id="KW-0539">Nucleus</keyword>
<feature type="compositionally biased region" description="Low complexity" evidence="6">
    <location>
        <begin position="172"/>
        <end position="188"/>
    </location>
</feature>
<feature type="compositionally biased region" description="Acidic residues" evidence="6">
    <location>
        <begin position="298"/>
        <end position="309"/>
    </location>
</feature>
<comment type="subcellular location">
    <subcellularLocation>
        <location evidence="1">Nucleus</location>
    </subcellularLocation>
</comment>
<feature type="compositionally biased region" description="Basic and acidic residues" evidence="6">
    <location>
        <begin position="222"/>
        <end position="253"/>
    </location>
</feature>
<feature type="compositionally biased region" description="Pro residues" evidence="6">
    <location>
        <begin position="135"/>
        <end position="149"/>
    </location>
</feature>
<evidence type="ECO:0000313" key="7">
    <source>
        <dbReference type="EMBL" id="EHH24357.1"/>
    </source>
</evidence>
<gene>
    <name evidence="7" type="ORF">EGK_08002</name>
</gene>
<feature type="compositionally biased region" description="Pro residues" evidence="6">
    <location>
        <begin position="332"/>
        <end position="350"/>
    </location>
</feature>